<dbReference type="GeneID" id="18756646"/>
<dbReference type="Proteomes" id="UP000006753">
    <property type="component" value="Unassembled WGS sequence"/>
</dbReference>
<dbReference type="KEGG" id="mbe:MBM_00711"/>
<dbReference type="eggNOG" id="ENOG502SMVS">
    <property type="taxonomic scope" value="Eukaryota"/>
</dbReference>
<dbReference type="InParanoid" id="K1XM56"/>
<dbReference type="InterPro" id="IPR038084">
    <property type="entry name" value="PduO/GlcC-like_sf"/>
</dbReference>
<accession>K1XM56</accession>
<dbReference type="Pfam" id="PF03928">
    <property type="entry name" value="HbpS-like"/>
    <property type="match status" value="1"/>
</dbReference>
<reference evidence="1 2" key="1">
    <citation type="journal article" date="2012" name="BMC Genomics">
        <title>Sequencing the genome of Marssonina brunnea reveals fungus-poplar co-evolution.</title>
        <authorList>
            <person name="Zhu S."/>
            <person name="Cao Y.-Z."/>
            <person name="Jiang C."/>
            <person name="Tan B.-Y."/>
            <person name="Wang Z."/>
            <person name="Feng S."/>
            <person name="Zhang L."/>
            <person name="Su X.-H."/>
            <person name="Brejova B."/>
            <person name="Vinar T."/>
            <person name="Xu M."/>
            <person name="Wang M.-X."/>
            <person name="Zhang S.-G."/>
            <person name="Huang M.-R."/>
            <person name="Wu R."/>
            <person name="Zhou Y."/>
        </authorList>
    </citation>
    <scope>NUCLEOTIDE SEQUENCE [LARGE SCALE GENOMIC DNA]</scope>
    <source>
        <strain evidence="1 2">MB_m1</strain>
    </source>
</reference>
<name>K1XM56_MARBU</name>
<dbReference type="PANTHER" id="PTHR34309:SF1">
    <property type="entry name" value="PROTEIN GLCG"/>
    <property type="match status" value="1"/>
</dbReference>
<dbReference type="SUPFAM" id="SSF143744">
    <property type="entry name" value="GlcG-like"/>
    <property type="match status" value="1"/>
</dbReference>
<dbReference type="EMBL" id="JH921428">
    <property type="protein sequence ID" value="EKD21598.1"/>
    <property type="molecule type" value="Genomic_DNA"/>
</dbReference>
<sequence length="167" mass="16825">MSSPPPPPTQTHEQLTLAGARLALAAAERRAQELGLGMNIAVVDGATHLLCFARMPGAKITSIGIAIDKAFTAAGHRLGTHLYKEAVWPGGPAYGLGNSNGGRFTTFGGGLPILNARGEVIGGIGASTGTPAQDQLVVQAGVDALREVLHGGSGGGVGDGERVKAKL</sequence>
<keyword evidence="2" id="KW-1185">Reference proteome</keyword>
<dbReference type="PANTHER" id="PTHR34309">
    <property type="entry name" value="SLR1406 PROTEIN"/>
    <property type="match status" value="1"/>
</dbReference>
<dbReference type="OrthoDB" id="2276076at2759"/>
<proteinExistence type="predicted"/>
<organism evidence="1 2">
    <name type="scientific">Marssonina brunnea f. sp. multigermtubi (strain MB_m1)</name>
    <name type="common">Marssonina leaf spot fungus</name>
    <dbReference type="NCBI Taxonomy" id="1072389"/>
    <lineage>
        <taxon>Eukaryota</taxon>
        <taxon>Fungi</taxon>
        <taxon>Dikarya</taxon>
        <taxon>Ascomycota</taxon>
        <taxon>Pezizomycotina</taxon>
        <taxon>Leotiomycetes</taxon>
        <taxon>Helotiales</taxon>
        <taxon>Drepanopezizaceae</taxon>
        <taxon>Drepanopeziza</taxon>
    </lineage>
</organism>
<dbReference type="InterPro" id="IPR005624">
    <property type="entry name" value="PduO/GlcC-like"/>
</dbReference>
<dbReference type="AlphaFoldDB" id="K1XM56"/>
<gene>
    <name evidence="1" type="ORF">MBM_00711</name>
</gene>
<dbReference type="OMA" id="VAHVRMD"/>
<dbReference type="InterPro" id="IPR052517">
    <property type="entry name" value="GlcG_carb_metab_protein"/>
</dbReference>
<dbReference type="Gene3D" id="3.30.450.150">
    <property type="entry name" value="Haem-degrading domain"/>
    <property type="match status" value="1"/>
</dbReference>
<dbReference type="HOGENOM" id="CLU_103773_2_0_1"/>
<evidence type="ECO:0000313" key="2">
    <source>
        <dbReference type="Proteomes" id="UP000006753"/>
    </source>
</evidence>
<evidence type="ECO:0000313" key="1">
    <source>
        <dbReference type="EMBL" id="EKD21598.1"/>
    </source>
</evidence>
<protein>
    <submittedName>
        <fullName evidence="1">Ethanolamine utilization protein eutT</fullName>
    </submittedName>
</protein>